<feature type="region of interest" description="Disordered" evidence="1">
    <location>
        <begin position="199"/>
        <end position="273"/>
    </location>
</feature>
<evidence type="ECO:0000256" key="1">
    <source>
        <dbReference type="SAM" id="MobiDB-lite"/>
    </source>
</evidence>
<sequence length="273" mass="31270">MTSRGSARFKVKRVKEKIPNVYSSSNLEVLSGGQIKFTKGRGSKYDAVKVDNSVVPKLKPEFEAMGIYKQPTGILQAHYKSPDEVLTEDYKFEPSELVYLSRQEIKGYTKIELPDEDIANDIHYYVAHRIMNRLGISEEDYNKEFCRFLDGSALLALSSLVTKWVEDCCGESTFKAYMEKIVEKKSEKLSSIDEFIRVYDEDEDDEDDEETDEEVDGKNESDNESERKERRSRKGSDFATRRSSSNSNSSSDDSNSLSEDFKPIRVTKTTERS</sequence>
<reference evidence="2 3" key="1">
    <citation type="journal article" date="2016" name="Proc. Natl. Acad. Sci. U.S.A.">
        <title>Comparative genomics of biotechnologically important yeasts.</title>
        <authorList>
            <person name="Riley R."/>
            <person name="Haridas S."/>
            <person name="Wolfe K.H."/>
            <person name="Lopes M.R."/>
            <person name="Hittinger C.T."/>
            <person name="Goeker M."/>
            <person name="Salamov A.A."/>
            <person name="Wisecaver J.H."/>
            <person name="Long T.M."/>
            <person name="Calvey C.H."/>
            <person name="Aerts A.L."/>
            <person name="Barry K.W."/>
            <person name="Choi C."/>
            <person name="Clum A."/>
            <person name="Coughlan A.Y."/>
            <person name="Deshpande S."/>
            <person name="Douglass A.P."/>
            <person name="Hanson S.J."/>
            <person name="Klenk H.-P."/>
            <person name="LaButti K.M."/>
            <person name="Lapidus A."/>
            <person name="Lindquist E.A."/>
            <person name="Lipzen A.M."/>
            <person name="Meier-Kolthoff J.P."/>
            <person name="Ohm R.A."/>
            <person name="Otillar R.P."/>
            <person name="Pangilinan J.L."/>
            <person name="Peng Y."/>
            <person name="Rokas A."/>
            <person name="Rosa C.A."/>
            <person name="Scheuner C."/>
            <person name="Sibirny A.A."/>
            <person name="Slot J.C."/>
            <person name="Stielow J.B."/>
            <person name="Sun H."/>
            <person name="Kurtzman C.P."/>
            <person name="Blackwell M."/>
            <person name="Grigoriev I.V."/>
            <person name="Jeffries T.W."/>
        </authorList>
    </citation>
    <scope>NUCLEOTIDE SEQUENCE [LARGE SCALE GENOMIC DNA]</scope>
    <source>
        <strain evidence="2 3">NRRL Y-2026</strain>
    </source>
</reference>
<proteinExistence type="predicted"/>
<evidence type="ECO:0000313" key="3">
    <source>
        <dbReference type="Proteomes" id="UP000094455"/>
    </source>
</evidence>
<dbReference type="EMBL" id="KV454003">
    <property type="protein sequence ID" value="ODQ46897.1"/>
    <property type="molecule type" value="Genomic_DNA"/>
</dbReference>
<evidence type="ECO:0000313" key="2">
    <source>
        <dbReference type="EMBL" id="ODQ46897.1"/>
    </source>
</evidence>
<dbReference type="Proteomes" id="UP000094455">
    <property type="component" value="Unassembled WGS sequence"/>
</dbReference>
<dbReference type="GeneID" id="30181021"/>
<feature type="compositionally biased region" description="Basic and acidic residues" evidence="1">
    <location>
        <begin position="259"/>
        <end position="273"/>
    </location>
</feature>
<accession>A0A1E3NL91</accession>
<dbReference type="AlphaFoldDB" id="A0A1E3NL91"/>
<feature type="compositionally biased region" description="Acidic residues" evidence="1">
    <location>
        <begin position="200"/>
        <end position="215"/>
    </location>
</feature>
<protein>
    <submittedName>
        <fullName evidence="2">Uncharacterized protein</fullName>
    </submittedName>
</protein>
<name>A0A1E3NL91_9ASCO</name>
<gene>
    <name evidence="2" type="ORF">PICMEDRAFT_72927</name>
</gene>
<keyword evidence="3" id="KW-1185">Reference proteome</keyword>
<organism evidence="2 3">
    <name type="scientific">Pichia membranifaciens NRRL Y-2026</name>
    <dbReference type="NCBI Taxonomy" id="763406"/>
    <lineage>
        <taxon>Eukaryota</taxon>
        <taxon>Fungi</taxon>
        <taxon>Dikarya</taxon>
        <taxon>Ascomycota</taxon>
        <taxon>Saccharomycotina</taxon>
        <taxon>Pichiomycetes</taxon>
        <taxon>Pichiales</taxon>
        <taxon>Pichiaceae</taxon>
        <taxon>Pichia</taxon>
    </lineage>
</organism>
<feature type="compositionally biased region" description="Low complexity" evidence="1">
    <location>
        <begin position="243"/>
        <end position="256"/>
    </location>
</feature>
<dbReference type="OrthoDB" id="2565191at2759"/>
<dbReference type="RefSeq" id="XP_019018010.1">
    <property type="nucleotide sequence ID" value="XM_019164334.1"/>
</dbReference>
<feature type="compositionally biased region" description="Basic and acidic residues" evidence="1">
    <location>
        <begin position="216"/>
        <end position="240"/>
    </location>
</feature>